<dbReference type="Pfam" id="PF00015">
    <property type="entry name" value="MCPsignal"/>
    <property type="match status" value="1"/>
</dbReference>
<dbReference type="InterPro" id="IPR004089">
    <property type="entry name" value="MCPsignal_dom"/>
</dbReference>
<protein>
    <recommendedName>
        <fullName evidence="2">histidine kinase</fullName>
        <ecNumber evidence="2">2.7.13.3</ecNumber>
    </recommendedName>
</protein>
<keyword evidence="3" id="KW-0597">Phosphoprotein</keyword>
<dbReference type="EMBL" id="BCNV01000015">
    <property type="protein sequence ID" value="GAS85890.1"/>
    <property type="molecule type" value="Genomic_DNA"/>
</dbReference>
<evidence type="ECO:0000313" key="9">
    <source>
        <dbReference type="EMBL" id="GAS85890.1"/>
    </source>
</evidence>
<dbReference type="PANTHER" id="PTHR43304:SF1">
    <property type="entry name" value="PAC DOMAIN-CONTAINING PROTEIN"/>
    <property type="match status" value="1"/>
</dbReference>
<dbReference type="OrthoDB" id="9807021at2"/>
<dbReference type="PROSITE" id="PS50111">
    <property type="entry name" value="CHEMOTAXIS_TRANSDUC_2"/>
    <property type="match status" value="1"/>
</dbReference>
<dbReference type="SUPFAM" id="SSF58104">
    <property type="entry name" value="Methyl-accepting chemotaxis protein (MCP) signaling domain"/>
    <property type="match status" value="1"/>
</dbReference>
<dbReference type="EC" id="2.7.13.3" evidence="2"/>
<comment type="catalytic activity">
    <reaction evidence="1">
        <text>ATP + protein L-histidine = ADP + protein N-phospho-L-histidine.</text>
        <dbReference type="EC" id="2.7.13.3"/>
    </reaction>
</comment>
<evidence type="ECO:0000256" key="1">
    <source>
        <dbReference type="ARBA" id="ARBA00000085"/>
    </source>
</evidence>
<evidence type="ECO:0000313" key="12">
    <source>
        <dbReference type="Proteomes" id="UP000187134"/>
    </source>
</evidence>
<dbReference type="PANTHER" id="PTHR43304">
    <property type="entry name" value="PHYTOCHROME-LIKE PROTEIN CPH1"/>
    <property type="match status" value="1"/>
</dbReference>
<comment type="caution">
    <text evidence="9">The sequence shown here is derived from an EMBL/GenBank/DDBJ whole genome shotgun (WGS) entry which is preliminary data.</text>
</comment>
<dbReference type="InterPro" id="IPR001610">
    <property type="entry name" value="PAC"/>
</dbReference>
<dbReference type="CDD" id="cd00130">
    <property type="entry name" value="PAS"/>
    <property type="match status" value="2"/>
</dbReference>
<organism evidence="9 11">
    <name type="scientific">Paenibacillus amylolyticus</name>
    <dbReference type="NCBI Taxonomy" id="1451"/>
    <lineage>
        <taxon>Bacteria</taxon>
        <taxon>Bacillati</taxon>
        <taxon>Bacillota</taxon>
        <taxon>Bacilli</taxon>
        <taxon>Bacillales</taxon>
        <taxon>Paenibacillaceae</taxon>
        <taxon>Paenibacillus</taxon>
    </lineage>
</organism>
<dbReference type="InterPro" id="IPR000700">
    <property type="entry name" value="PAS-assoc_C"/>
</dbReference>
<evidence type="ECO:0000313" key="10">
    <source>
        <dbReference type="EMBL" id="OMF04849.1"/>
    </source>
</evidence>
<evidence type="ECO:0000256" key="6">
    <source>
        <dbReference type="PROSITE-ProRule" id="PRU00284"/>
    </source>
</evidence>
<dbReference type="AlphaFoldDB" id="A0A117I3V2"/>
<reference evidence="9 11" key="1">
    <citation type="journal article" date="2016" name="Genome Announc.">
        <title>Draft Genome Sequence of Paenibacillus amylolyticus Heshi-A3, Isolated from Fermented Rice Bran in a Japanese Fermented Seafood Dish.</title>
        <authorList>
            <person name="Akuzawa S."/>
            <person name="Nagaoka J."/>
            <person name="Kanekatsu M."/>
            <person name="Kubota E."/>
            <person name="Ohtake R."/>
            <person name="Suzuki T."/>
            <person name="Kanesaki Y."/>
        </authorList>
    </citation>
    <scope>NUCLEOTIDE SEQUENCE [LARGE SCALE GENOMIC DNA]</scope>
    <source>
        <strain evidence="9 11">Heshi-A3</strain>
    </source>
</reference>
<dbReference type="Pfam" id="PF08447">
    <property type="entry name" value="PAS_3"/>
    <property type="match status" value="2"/>
</dbReference>
<evidence type="ECO:0000256" key="5">
    <source>
        <dbReference type="ARBA" id="ARBA00022777"/>
    </source>
</evidence>
<dbReference type="SMART" id="SM00283">
    <property type="entry name" value="MA"/>
    <property type="match status" value="1"/>
</dbReference>
<evidence type="ECO:0000256" key="3">
    <source>
        <dbReference type="ARBA" id="ARBA00022553"/>
    </source>
</evidence>
<keyword evidence="4" id="KW-0808">Transferase</keyword>
<feature type="domain" description="PAC" evidence="8">
    <location>
        <begin position="156"/>
        <end position="208"/>
    </location>
</feature>
<dbReference type="Gene3D" id="1.10.287.950">
    <property type="entry name" value="Methyl-accepting chemotaxis protein"/>
    <property type="match status" value="1"/>
</dbReference>
<dbReference type="PROSITE" id="PS50113">
    <property type="entry name" value="PAC"/>
    <property type="match status" value="2"/>
</dbReference>
<evidence type="ECO:0000259" key="7">
    <source>
        <dbReference type="PROSITE" id="PS50111"/>
    </source>
</evidence>
<dbReference type="EMBL" id="MRTJ01000028">
    <property type="protein sequence ID" value="OMF04849.1"/>
    <property type="molecule type" value="Genomic_DNA"/>
</dbReference>
<dbReference type="GO" id="GO:0007165">
    <property type="term" value="P:signal transduction"/>
    <property type="evidence" value="ECO:0007669"/>
    <property type="project" value="UniProtKB-KW"/>
</dbReference>
<dbReference type="GO" id="GO:0004673">
    <property type="term" value="F:protein histidine kinase activity"/>
    <property type="evidence" value="ECO:0007669"/>
    <property type="project" value="UniProtKB-EC"/>
</dbReference>
<dbReference type="InterPro" id="IPR000014">
    <property type="entry name" value="PAS"/>
</dbReference>
<proteinExistence type="predicted"/>
<dbReference type="SUPFAM" id="SSF55785">
    <property type="entry name" value="PYP-like sensor domain (PAS domain)"/>
    <property type="match status" value="2"/>
</dbReference>
<keyword evidence="6" id="KW-0807">Transducer</keyword>
<dbReference type="Gene3D" id="3.30.450.20">
    <property type="entry name" value="PAS domain"/>
    <property type="match status" value="2"/>
</dbReference>
<dbReference type="NCBIfam" id="TIGR00229">
    <property type="entry name" value="sensory_box"/>
    <property type="match status" value="1"/>
</dbReference>
<keyword evidence="5 9" id="KW-0418">Kinase</keyword>
<feature type="domain" description="PAC" evidence="8">
    <location>
        <begin position="295"/>
        <end position="347"/>
    </location>
</feature>
<sequence>MFRKSTESTKQLRIDEHQKLLEYSRKLVANAEKGDYGTWVEDGIEFQNTNEIASNIKKAVHMMKAQNEAVEMRLKMLNQAMNVGLWESEIVAGDALDNNNIIAFSNEFRQMLGFHNAKDYPNSFASWAKSIYPDDRPQLVQEIMKHVNDPGATNAYNVISRMITKSGEIRWFRCLGQVVRNQAGVPVKLLGIMFDIHEEKSKSDELEALVTRYDLVNRALVEAPWDMTVVAGDVVNPNNEFWWSPQFRRELGFKDEQDFPNVFSSWSSRLHPEDHDRTINEFARHMNDYSGRTPYDLDYRLQRKDGEYRWYHAGGETIRDQDGVPLRVAGTIRDVTHEKNKEQIVEAMNMKTKQLSESIGEMVRGINSITDQAQDLVTAQELSADAAIQVKSSADDTKNITVFIREIASQTNLLGLNAAIEAARAGELGLGFGVVAGEVRKLADHSSEATVNIEDSMQKMKTLIDQILEHIGNMSTLTQNQAALTQQVNASMDEINTMSQDLVNYSRNL</sequence>
<dbReference type="InterPro" id="IPR013655">
    <property type="entry name" value="PAS_fold_3"/>
</dbReference>
<evidence type="ECO:0000313" key="11">
    <source>
        <dbReference type="Proteomes" id="UP000069697"/>
    </source>
</evidence>
<reference evidence="10 12" key="3">
    <citation type="submission" date="2016-11" db="EMBL/GenBank/DDBJ databases">
        <title>Paenibacillus species isolates.</title>
        <authorList>
            <person name="Beno S.M."/>
        </authorList>
    </citation>
    <scope>NUCLEOTIDE SEQUENCE [LARGE SCALE GENOMIC DNA]</scope>
    <source>
        <strain evidence="10 12">FSL H8-0246</strain>
    </source>
</reference>
<name>A0A117I3V2_PAEAM</name>
<dbReference type="Proteomes" id="UP000187134">
    <property type="component" value="Unassembled WGS sequence"/>
</dbReference>
<feature type="domain" description="Methyl-accepting transducer" evidence="7">
    <location>
        <begin position="345"/>
        <end position="509"/>
    </location>
</feature>
<dbReference type="GO" id="GO:0016020">
    <property type="term" value="C:membrane"/>
    <property type="evidence" value="ECO:0007669"/>
    <property type="project" value="InterPro"/>
</dbReference>
<gene>
    <name evidence="10" type="ORF">BK131_29430</name>
    <name evidence="9" type="ORF">PAHA3_6059</name>
</gene>
<evidence type="ECO:0000259" key="8">
    <source>
        <dbReference type="PROSITE" id="PS50113"/>
    </source>
</evidence>
<dbReference type="SMART" id="SM00086">
    <property type="entry name" value="PAC"/>
    <property type="match status" value="2"/>
</dbReference>
<dbReference type="InterPro" id="IPR052162">
    <property type="entry name" value="Sensor_kinase/Photoreceptor"/>
</dbReference>
<dbReference type="RefSeq" id="WP_062838170.1">
    <property type="nucleotide sequence ID" value="NZ_BCNV01000015.1"/>
</dbReference>
<accession>A0A117I3V2</accession>
<dbReference type="Proteomes" id="UP000069697">
    <property type="component" value="Unassembled WGS sequence"/>
</dbReference>
<evidence type="ECO:0000256" key="2">
    <source>
        <dbReference type="ARBA" id="ARBA00012438"/>
    </source>
</evidence>
<reference evidence="11" key="2">
    <citation type="submission" date="2016-01" db="EMBL/GenBank/DDBJ databases">
        <title>Draft Genome Sequence of Paenibacillus amylolyticus Heshi-A3 that Was Isolated from Fermented Rice Bran with Aging Salted Mackerel, Which Was Named Heshiko as Traditional Fermented Seafood in Japan.</title>
        <authorList>
            <person name="Akuzawa S."/>
            <person name="Nakagawa J."/>
            <person name="Kanekatsu T."/>
            <person name="Kubota E."/>
            <person name="Ohtake R."/>
            <person name="Suzuki T."/>
            <person name="Kanesaki Y."/>
        </authorList>
    </citation>
    <scope>NUCLEOTIDE SEQUENCE [LARGE SCALE GENOMIC DNA]</scope>
    <source>
        <strain evidence="11">Heshi-A3</strain>
    </source>
</reference>
<dbReference type="InterPro" id="IPR035965">
    <property type="entry name" value="PAS-like_dom_sf"/>
</dbReference>
<evidence type="ECO:0000256" key="4">
    <source>
        <dbReference type="ARBA" id="ARBA00022679"/>
    </source>
</evidence>